<accession>A0A9P7JQ58</accession>
<sequence>MPDGNEKLLRTQSLVQIMGQHLECLPDLLTCLGTGYDMRELGSALGARWFESIVQSFFGAHFAEMRHLLHVTSTLITGSCARQMLTGQGATPNDLNLITPLGSAEILYASLVGDLQYERFEVCARPNYAFTKVVKGFTRFRKGEMIITISEAEGDNLFKVVVSSPTTVDMTVMTPGGLVMFYPAWTLSKDNVGCMAKDGFRVERSTDFLGEDCGKACPALWRSVLDHGEQMLMLEWDERFSIKKVVDGSQTMWCLIVHCENDLCAYNPKNNPRSRQLMPHRTPSGITEIEVQEARIAQHWPDYQGILQGVLYATSAKKAHLVSIPLRDGVDSLVDMSQLDVSHWVDQLGPERLISSTGQCRKTYNVIADIPEGGTLPGYTFFREHPLVYGPPNALIREVGRITSNADNILGNVLVVKHTRHMKNELMDCEEDNIPWIGIIKQCVRDSTFWY</sequence>
<evidence type="ECO:0000313" key="1">
    <source>
        <dbReference type="EMBL" id="KAG2099000.1"/>
    </source>
</evidence>
<dbReference type="Proteomes" id="UP000823399">
    <property type="component" value="Unassembled WGS sequence"/>
</dbReference>
<proteinExistence type="predicted"/>
<evidence type="ECO:0000313" key="2">
    <source>
        <dbReference type="Proteomes" id="UP000823399"/>
    </source>
</evidence>
<name>A0A9P7JQ58_9AGAM</name>
<gene>
    <name evidence="1" type="ORF">F5147DRAFT_777522</name>
</gene>
<organism evidence="1 2">
    <name type="scientific">Suillus discolor</name>
    <dbReference type="NCBI Taxonomy" id="1912936"/>
    <lineage>
        <taxon>Eukaryota</taxon>
        <taxon>Fungi</taxon>
        <taxon>Dikarya</taxon>
        <taxon>Basidiomycota</taxon>
        <taxon>Agaricomycotina</taxon>
        <taxon>Agaricomycetes</taxon>
        <taxon>Agaricomycetidae</taxon>
        <taxon>Boletales</taxon>
        <taxon>Suillineae</taxon>
        <taxon>Suillaceae</taxon>
        <taxon>Suillus</taxon>
    </lineage>
</organism>
<reference evidence="1" key="1">
    <citation type="journal article" date="2020" name="New Phytol.">
        <title>Comparative genomics reveals dynamic genome evolution in host specialist ectomycorrhizal fungi.</title>
        <authorList>
            <person name="Lofgren L.A."/>
            <person name="Nguyen N.H."/>
            <person name="Vilgalys R."/>
            <person name="Ruytinx J."/>
            <person name="Liao H.L."/>
            <person name="Branco S."/>
            <person name="Kuo A."/>
            <person name="LaButti K."/>
            <person name="Lipzen A."/>
            <person name="Andreopoulos W."/>
            <person name="Pangilinan J."/>
            <person name="Riley R."/>
            <person name="Hundley H."/>
            <person name="Na H."/>
            <person name="Barry K."/>
            <person name="Grigoriev I.V."/>
            <person name="Stajich J.E."/>
            <person name="Kennedy P.G."/>
        </authorList>
    </citation>
    <scope>NUCLEOTIDE SEQUENCE</scope>
    <source>
        <strain evidence="1">FC423</strain>
    </source>
</reference>
<comment type="caution">
    <text evidence="1">The sequence shown here is derived from an EMBL/GenBank/DDBJ whole genome shotgun (WGS) entry which is preliminary data.</text>
</comment>
<dbReference type="EMBL" id="JABBWM010000059">
    <property type="protein sequence ID" value="KAG2099000.1"/>
    <property type="molecule type" value="Genomic_DNA"/>
</dbReference>
<dbReference type="OrthoDB" id="2664666at2759"/>
<dbReference type="GeneID" id="64704252"/>
<dbReference type="AlphaFoldDB" id="A0A9P7JQ58"/>
<dbReference type="RefSeq" id="XP_041289103.1">
    <property type="nucleotide sequence ID" value="XM_041441993.1"/>
</dbReference>
<keyword evidence="2" id="KW-1185">Reference proteome</keyword>
<protein>
    <submittedName>
        <fullName evidence="1">Uncharacterized protein</fullName>
    </submittedName>
</protein>